<proteinExistence type="predicted"/>
<protein>
    <recommendedName>
        <fullName evidence="3">SRPBCC family protein</fullName>
    </recommendedName>
</protein>
<organism evidence="1 2">
    <name type="scientific">Phocaeicola sartorii</name>
    <dbReference type="NCBI Taxonomy" id="671267"/>
    <lineage>
        <taxon>Bacteria</taxon>
        <taxon>Pseudomonadati</taxon>
        <taxon>Bacteroidota</taxon>
        <taxon>Bacteroidia</taxon>
        <taxon>Bacteroidales</taxon>
        <taxon>Bacteroidaceae</taxon>
        <taxon>Phocaeicola</taxon>
    </lineage>
</organism>
<dbReference type="Proteomes" id="UP000014200">
    <property type="component" value="Unassembled WGS sequence"/>
</dbReference>
<keyword evidence="2" id="KW-1185">Reference proteome</keyword>
<dbReference type="AlphaFoldDB" id="R9I4U8"/>
<evidence type="ECO:0000313" key="2">
    <source>
        <dbReference type="Proteomes" id="UP000014200"/>
    </source>
</evidence>
<evidence type="ECO:0008006" key="3">
    <source>
        <dbReference type="Google" id="ProtNLM"/>
    </source>
</evidence>
<name>R9I4U8_9BACT</name>
<reference evidence="1 2" key="1">
    <citation type="submission" date="2013-04" db="EMBL/GenBank/DDBJ databases">
        <title>The Genome Sequence of Bacteroides massiliensis dnLKV3.</title>
        <authorList>
            <consortium name="The Broad Institute Genomics Platform"/>
            <consortium name="The Broad Institute Genome Sequencing Center for Infectious Disease"/>
            <person name="Earl A."/>
            <person name="Xavier R."/>
            <person name="Kuhn K."/>
            <person name="Stappenbeck T."/>
            <person name="Walker B."/>
            <person name="Young S."/>
            <person name="Zeng Q."/>
            <person name="Gargeya S."/>
            <person name="Fitzgerald M."/>
            <person name="Haas B."/>
            <person name="Abouelleil A."/>
            <person name="Allen A.W."/>
            <person name="Alvarado L."/>
            <person name="Arachchi H.M."/>
            <person name="Berlin A.M."/>
            <person name="Chapman S.B."/>
            <person name="Gainer-Dewar J."/>
            <person name="Goldberg J."/>
            <person name="Griggs A."/>
            <person name="Gujja S."/>
            <person name="Hansen M."/>
            <person name="Howarth C."/>
            <person name="Imamovic A."/>
            <person name="Ireland A."/>
            <person name="Larimer J."/>
            <person name="McCowan C."/>
            <person name="Murphy C."/>
            <person name="Pearson M."/>
            <person name="Poon T.W."/>
            <person name="Priest M."/>
            <person name="Roberts A."/>
            <person name="Saif S."/>
            <person name="Shea T."/>
            <person name="Sisk P."/>
            <person name="Sykes S."/>
            <person name="Wortman J."/>
            <person name="Nusbaum C."/>
            <person name="Birren B."/>
        </authorList>
    </citation>
    <scope>NUCLEOTIDE SEQUENCE [LARGE SCALE GENOMIC DNA]</scope>
    <source>
        <strain evidence="2">dnLKV3</strain>
    </source>
</reference>
<dbReference type="HOGENOM" id="CLU_124440_0_0_10"/>
<dbReference type="PATRIC" id="fig|1235788.3.peg.3091"/>
<gene>
    <name evidence="1" type="ORF">C802_03015</name>
</gene>
<accession>R9I4U8</accession>
<dbReference type="EMBL" id="ASSP01000018">
    <property type="protein sequence ID" value="EOS11303.1"/>
    <property type="molecule type" value="Genomic_DNA"/>
</dbReference>
<comment type="caution">
    <text evidence="1">The sequence shown here is derived from an EMBL/GenBank/DDBJ whole genome shotgun (WGS) entry which is preliminary data.</text>
</comment>
<dbReference type="SUPFAM" id="SSF55961">
    <property type="entry name" value="Bet v1-like"/>
    <property type="match status" value="1"/>
</dbReference>
<sequence>MDFRIVLFVFYRAGIMAQFESSVKYVPYSQEQVFNKLSDLSNLESVRDKLADKVQGMEFDRDSLSFTVQGISITLRIIEREPYKCIKFESEKSPVPMNLWIQILPVESGQAKLKVTIRAEVNMFMKAMVTKPLQDGVDKLAEMLSMIPY</sequence>
<evidence type="ECO:0000313" key="1">
    <source>
        <dbReference type="EMBL" id="EOS11303.1"/>
    </source>
</evidence>
<dbReference type="STRING" id="1235788.C802_03015"/>